<dbReference type="PANTHER" id="PTHR38035">
    <property type="entry name" value="UPF0070 PROTEIN YFGM"/>
    <property type="match status" value="1"/>
</dbReference>
<comment type="similarity">
    <text evidence="7">Belongs to the YfgM family.</text>
</comment>
<evidence type="ECO:0000256" key="3">
    <source>
        <dbReference type="ARBA" id="ARBA00022692"/>
    </source>
</evidence>
<dbReference type="GO" id="GO:0005886">
    <property type="term" value="C:plasma membrane"/>
    <property type="evidence" value="ECO:0007669"/>
    <property type="project" value="UniProtKB-SubCell"/>
</dbReference>
<dbReference type="InterPro" id="IPR011990">
    <property type="entry name" value="TPR-like_helical_dom_sf"/>
</dbReference>
<name>A0A6N8IQP4_9BURK</name>
<dbReference type="InterPro" id="IPR026039">
    <property type="entry name" value="YfgM"/>
</dbReference>
<proteinExistence type="inferred from homology"/>
<evidence type="ECO:0000256" key="4">
    <source>
        <dbReference type="ARBA" id="ARBA00022989"/>
    </source>
</evidence>
<evidence type="ECO:0000256" key="8">
    <source>
        <dbReference type="ARBA" id="ARBA00024235"/>
    </source>
</evidence>
<feature type="transmembrane region" description="Helical" evidence="9">
    <location>
        <begin position="26"/>
        <end position="44"/>
    </location>
</feature>
<comment type="caution">
    <text evidence="11">The sequence shown here is derived from an EMBL/GenBank/DDBJ whole genome shotgun (WGS) entry which is preliminary data.</text>
</comment>
<dbReference type="PIRSF" id="PIRSF006170">
    <property type="entry name" value="YfgM"/>
    <property type="match status" value="1"/>
</dbReference>
<gene>
    <name evidence="11" type="ORF">GON04_01780</name>
</gene>
<evidence type="ECO:0000256" key="9">
    <source>
        <dbReference type="SAM" id="Phobius"/>
    </source>
</evidence>
<dbReference type="AlphaFoldDB" id="A0A6N8IQP4"/>
<evidence type="ECO:0000256" key="7">
    <source>
        <dbReference type="ARBA" id="ARBA00024197"/>
    </source>
</evidence>
<evidence type="ECO:0000313" key="11">
    <source>
        <dbReference type="EMBL" id="MVQ28163.1"/>
    </source>
</evidence>
<keyword evidence="2" id="KW-1003">Cell membrane</keyword>
<evidence type="ECO:0000259" key="10">
    <source>
        <dbReference type="Pfam" id="PF09976"/>
    </source>
</evidence>
<evidence type="ECO:0000313" key="12">
    <source>
        <dbReference type="Proteomes" id="UP000469385"/>
    </source>
</evidence>
<dbReference type="PANTHER" id="PTHR38035:SF1">
    <property type="entry name" value="ANCILLARY SECYEG TRANSLOCON SUBUNIT"/>
    <property type="match status" value="1"/>
</dbReference>
<feature type="domain" description="Ancillary SecYEG translocon subunit/Cell division coordinator CpoB TPR" evidence="10">
    <location>
        <begin position="17"/>
        <end position="210"/>
    </location>
</feature>
<sequence length="229" mass="25062">MASHLDLEEQEQLDQLKHFWKTYGNLISWLLIIVFGAIAAMNGWQYWQRAQSARASAIYEDVERAVQAGDLARAERGFADVKDKYGRTLFAQQAGLLVAQVAVDKGKPDTAKAALAWVAEQASDEGYQAIARLRLASVLVETKSYDEALKQLAADVPAPFAALVADRRGDIYQLQGKKAEAKAEYGKAYQALDEQSEYRRLLEVKLTALGVDPKSLATGDKPAAGSAKS</sequence>
<evidence type="ECO:0000256" key="5">
    <source>
        <dbReference type="ARBA" id="ARBA00023136"/>
    </source>
</evidence>
<dbReference type="GO" id="GO:0044877">
    <property type="term" value="F:protein-containing complex binding"/>
    <property type="evidence" value="ECO:0007669"/>
    <property type="project" value="InterPro"/>
</dbReference>
<keyword evidence="12" id="KW-1185">Reference proteome</keyword>
<accession>A0A6N8IQP4</accession>
<dbReference type="RefSeq" id="WP_157396299.1">
    <property type="nucleotide sequence ID" value="NZ_WSEL01000003.1"/>
</dbReference>
<keyword evidence="5 9" id="KW-0472">Membrane</keyword>
<dbReference type="Pfam" id="PF09976">
    <property type="entry name" value="TPR_21"/>
    <property type="match status" value="1"/>
</dbReference>
<dbReference type="EMBL" id="WSEL01000003">
    <property type="protein sequence ID" value="MVQ28163.1"/>
    <property type="molecule type" value="Genomic_DNA"/>
</dbReference>
<keyword evidence="6" id="KW-0143">Chaperone</keyword>
<dbReference type="Proteomes" id="UP000469385">
    <property type="component" value="Unassembled WGS sequence"/>
</dbReference>
<protein>
    <recommendedName>
        <fullName evidence="8">Ancillary SecYEG translocon subunit</fullName>
    </recommendedName>
</protein>
<keyword evidence="3 9" id="KW-0812">Transmembrane</keyword>
<evidence type="ECO:0000256" key="2">
    <source>
        <dbReference type="ARBA" id="ARBA00022475"/>
    </source>
</evidence>
<dbReference type="Gene3D" id="1.25.40.10">
    <property type="entry name" value="Tetratricopeptide repeat domain"/>
    <property type="match status" value="1"/>
</dbReference>
<evidence type="ECO:0000256" key="6">
    <source>
        <dbReference type="ARBA" id="ARBA00023186"/>
    </source>
</evidence>
<dbReference type="SUPFAM" id="SSF48452">
    <property type="entry name" value="TPR-like"/>
    <property type="match status" value="1"/>
</dbReference>
<evidence type="ECO:0000256" key="1">
    <source>
        <dbReference type="ARBA" id="ARBA00004401"/>
    </source>
</evidence>
<dbReference type="InterPro" id="IPR018704">
    <property type="entry name" value="SecYEG/CpoB_TPR"/>
</dbReference>
<keyword evidence="4 9" id="KW-1133">Transmembrane helix</keyword>
<reference evidence="11 12" key="1">
    <citation type="submission" date="2019-12" db="EMBL/GenBank/DDBJ databases">
        <authorList>
            <person name="Huq M.A."/>
        </authorList>
    </citation>
    <scope>NUCLEOTIDE SEQUENCE [LARGE SCALE GENOMIC DNA]</scope>
    <source>
        <strain evidence="11 12">MAH-25</strain>
    </source>
</reference>
<comment type="subcellular location">
    <subcellularLocation>
        <location evidence="1">Cell membrane</location>
        <topology evidence="1">Single-pass type II membrane protein</topology>
    </subcellularLocation>
</comment>
<organism evidence="11 12">
    <name type="scientific">Ramlibacter pinisoli</name>
    <dbReference type="NCBI Taxonomy" id="2682844"/>
    <lineage>
        <taxon>Bacteria</taxon>
        <taxon>Pseudomonadati</taxon>
        <taxon>Pseudomonadota</taxon>
        <taxon>Betaproteobacteria</taxon>
        <taxon>Burkholderiales</taxon>
        <taxon>Comamonadaceae</taxon>
        <taxon>Ramlibacter</taxon>
    </lineage>
</organism>